<sequence length="342" mass="37639">MKPLLTEAELEDHLSTPTPGVIDTLRELEGDFMVLGAGGKMGPTLARMIRRGLDQMGHPHRAVHAVSRFSSASARENLGQHGINTLACDLLDRAALQALPDAANIIFMAGQKFGTDDHPELTWVMNTLVPALVAERYARSRIVVFSTGCVYPLTTIESGGSQETDRLGPPGDYANSCVGRERIFTHYALQNNTPILMFRLSYAIDLRYGVIHDVAQKILRDEPVDVTMGYANVIWQRDANARAIQCLNRMSSPPAILNVTGLERVSIRELAEKLGARMGKAPQIIGKESGTAWLFNAQRSYDWFGTPETSLDEMIEATAQWVVHGGVSLGKPTHFETRDGHF</sequence>
<dbReference type="Gene3D" id="3.40.50.720">
    <property type="entry name" value="NAD(P)-binding Rossmann-like Domain"/>
    <property type="match status" value="1"/>
</dbReference>
<gene>
    <name evidence="2" type="ORF">SAMN02745166_04103</name>
</gene>
<dbReference type="Proteomes" id="UP000190774">
    <property type="component" value="Unassembled WGS sequence"/>
</dbReference>
<evidence type="ECO:0000313" key="3">
    <source>
        <dbReference type="Proteomes" id="UP000190774"/>
    </source>
</evidence>
<dbReference type="OrthoDB" id="9785845at2"/>
<protein>
    <submittedName>
        <fullName evidence="2">Nucleoside-diphosphate-sugar epimerase</fullName>
    </submittedName>
</protein>
<dbReference type="STRING" id="48467.SAMN02745166_04103"/>
<dbReference type="InterPro" id="IPR001509">
    <property type="entry name" value="Epimerase_deHydtase"/>
</dbReference>
<organism evidence="2 3">
    <name type="scientific">Prosthecobacter debontii</name>
    <dbReference type="NCBI Taxonomy" id="48467"/>
    <lineage>
        <taxon>Bacteria</taxon>
        <taxon>Pseudomonadati</taxon>
        <taxon>Verrucomicrobiota</taxon>
        <taxon>Verrucomicrobiia</taxon>
        <taxon>Verrucomicrobiales</taxon>
        <taxon>Verrucomicrobiaceae</taxon>
        <taxon>Prosthecobacter</taxon>
    </lineage>
</organism>
<reference evidence="3" key="1">
    <citation type="submission" date="2017-02" db="EMBL/GenBank/DDBJ databases">
        <authorList>
            <person name="Varghese N."/>
            <person name="Submissions S."/>
        </authorList>
    </citation>
    <scope>NUCLEOTIDE SEQUENCE [LARGE SCALE GENOMIC DNA]</scope>
    <source>
        <strain evidence="3">ATCC 700200</strain>
    </source>
</reference>
<dbReference type="SUPFAM" id="SSF51735">
    <property type="entry name" value="NAD(P)-binding Rossmann-fold domains"/>
    <property type="match status" value="1"/>
</dbReference>
<dbReference type="AlphaFoldDB" id="A0A1T4YSR2"/>
<accession>A0A1T4YSR2</accession>
<evidence type="ECO:0000313" key="2">
    <source>
        <dbReference type="EMBL" id="SKB04782.1"/>
    </source>
</evidence>
<proteinExistence type="predicted"/>
<dbReference type="Pfam" id="PF01370">
    <property type="entry name" value="Epimerase"/>
    <property type="match status" value="1"/>
</dbReference>
<feature type="domain" description="NAD-dependent epimerase/dehydratase" evidence="1">
    <location>
        <begin position="33"/>
        <end position="201"/>
    </location>
</feature>
<dbReference type="RefSeq" id="WP_078815259.1">
    <property type="nucleotide sequence ID" value="NZ_FUYE01000017.1"/>
</dbReference>
<evidence type="ECO:0000259" key="1">
    <source>
        <dbReference type="Pfam" id="PF01370"/>
    </source>
</evidence>
<name>A0A1T4YSR2_9BACT</name>
<keyword evidence="3" id="KW-1185">Reference proteome</keyword>
<dbReference type="InterPro" id="IPR036291">
    <property type="entry name" value="NAD(P)-bd_dom_sf"/>
</dbReference>
<dbReference type="EMBL" id="FUYE01000017">
    <property type="protein sequence ID" value="SKB04782.1"/>
    <property type="molecule type" value="Genomic_DNA"/>
</dbReference>